<feature type="compositionally biased region" description="Basic and acidic residues" evidence="1">
    <location>
        <begin position="162"/>
        <end position="172"/>
    </location>
</feature>
<evidence type="ECO:0000313" key="2">
    <source>
        <dbReference type="EMBL" id="MDS0293307.1"/>
    </source>
</evidence>
<feature type="region of interest" description="Disordered" evidence="1">
    <location>
        <begin position="127"/>
        <end position="172"/>
    </location>
</feature>
<comment type="caution">
    <text evidence="2">The sequence shown here is derived from an EMBL/GenBank/DDBJ whole genome shotgun (WGS) entry which is preliminary data.</text>
</comment>
<evidence type="ECO:0000256" key="1">
    <source>
        <dbReference type="SAM" id="MobiDB-lite"/>
    </source>
</evidence>
<evidence type="ECO:0000313" key="3">
    <source>
        <dbReference type="Proteomes" id="UP001254813"/>
    </source>
</evidence>
<protein>
    <submittedName>
        <fullName evidence="2">Uncharacterized protein</fullName>
    </submittedName>
</protein>
<proteinExistence type="predicted"/>
<feature type="compositionally biased region" description="Acidic residues" evidence="1">
    <location>
        <begin position="151"/>
        <end position="161"/>
    </location>
</feature>
<sequence length="172" mass="18515">MPTAKFEIADYDVAVEPWSPIKRRIVLRSPADGSAGDARDGNEVSRDEATLLFTPDRTETGETGVASGVGTDEGVGVWAYFDMAEFDDVLRLLESKPESESAAYLHFGHVGGSGDARSLYFVSVETSSSVPGDDEEGLGASLPFGAQNGEESLELPVEEEALERVEGRRERN</sequence>
<name>A0ABU2FXP9_9EURY</name>
<dbReference type="Proteomes" id="UP001254813">
    <property type="component" value="Unassembled WGS sequence"/>
</dbReference>
<dbReference type="EMBL" id="JAMQOQ010000001">
    <property type="protein sequence ID" value="MDS0293307.1"/>
    <property type="molecule type" value="Genomic_DNA"/>
</dbReference>
<accession>A0ABU2FXP9</accession>
<dbReference type="RefSeq" id="WP_310927127.1">
    <property type="nucleotide sequence ID" value="NZ_JAMQOQ010000001.1"/>
</dbReference>
<organism evidence="2 3">
    <name type="scientific">Halogeometricum luteum</name>
    <dbReference type="NCBI Taxonomy" id="2950537"/>
    <lineage>
        <taxon>Archaea</taxon>
        <taxon>Methanobacteriati</taxon>
        <taxon>Methanobacteriota</taxon>
        <taxon>Stenosarchaea group</taxon>
        <taxon>Halobacteria</taxon>
        <taxon>Halobacteriales</taxon>
        <taxon>Haloferacaceae</taxon>
        <taxon>Halogeometricum</taxon>
    </lineage>
</organism>
<gene>
    <name evidence="2" type="ORF">NDI79_03865</name>
</gene>
<keyword evidence="3" id="KW-1185">Reference proteome</keyword>
<reference evidence="2 3" key="1">
    <citation type="submission" date="2022-06" db="EMBL/GenBank/DDBJ databases">
        <title>Halogeometricum sp. a new haloarchaeum isolate from saline soil.</title>
        <authorList>
            <person name="Strakova D."/>
            <person name="Galisteo C."/>
            <person name="Sanchez-Porro C."/>
            <person name="Ventosa A."/>
        </authorList>
    </citation>
    <scope>NUCLEOTIDE SEQUENCE [LARGE SCALE GENOMIC DNA]</scope>
    <source>
        <strain evidence="3">S3BR25-2</strain>
    </source>
</reference>